<dbReference type="PANTHER" id="PTHR34009">
    <property type="entry name" value="PROTEIN STAR"/>
    <property type="match status" value="1"/>
</dbReference>
<dbReference type="PANTHER" id="PTHR34009:SF2">
    <property type="entry name" value="PROTEIN STAR"/>
    <property type="match status" value="1"/>
</dbReference>
<name>A0AAU8A5T1_9BURK</name>
<proteinExistence type="predicted"/>
<dbReference type="GO" id="GO:0008168">
    <property type="term" value="F:methyltransferase activity"/>
    <property type="evidence" value="ECO:0007669"/>
    <property type="project" value="UniProtKB-KW"/>
</dbReference>
<sequence length="230" mass="26791">MRKFINKFLASRGYEVNKIGRTIYFLDRLVKKQGEISFIQVGANDGISFDNIYPFFKSRKCKGLLIEPLPYFFDRLKLNYADSPNIIPLNIALHPTAEKFNIYSVNQKELHKYPHWVSGIASFNKEHLIKNSVKESDLVAEAVTCKPLSKLLEEYELLKLDYLQIDTEGFDDEIIKMINFSQVKPKLIKFESVHLSSEKKLSTVNLLKSQGYKIIDERRDMVALLERFFN</sequence>
<dbReference type="RefSeq" id="WP_353439835.1">
    <property type="nucleotide sequence ID" value="NZ_CP099959.1"/>
</dbReference>
<organism evidence="2">
    <name type="scientific">Polynucleobacter sp. UK-FUSCHL-C3</name>
    <dbReference type="NCBI Taxonomy" id="2955208"/>
    <lineage>
        <taxon>Bacteria</taxon>
        <taxon>Pseudomonadati</taxon>
        <taxon>Pseudomonadota</taxon>
        <taxon>Betaproteobacteria</taxon>
        <taxon>Burkholderiales</taxon>
        <taxon>Burkholderiaceae</taxon>
        <taxon>Polynucleobacter</taxon>
    </lineage>
</organism>
<keyword evidence="2" id="KW-0489">Methyltransferase</keyword>
<dbReference type="AlphaFoldDB" id="A0AAU8A5T1"/>
<accession>A0AAU8A5T1</accession>
<reference evidence="2" key="1">
    <citation type="submission" date="2022-06" db="EMBL/GenBank/DDBJ databases">
        <title>New Polynucleobacter species.</title>
        <authorList>
            <person name="Hahn M.W."/>
        </authorList>
    </citation>
    <scope>NUCLEOTIDE SEQUENCE</scope>
    <source>
        <strain evidence="2">UK-FUSCHL-C3</strain>
    </source>
</reference>
<gene>
    <name evidence="2" type="ORF">NKE59_04615</name>
</gene>
<dbReference type="GO" id="GO:0005886">
    <property type="term" value="C:plasma membrane"/>
    <property type="evidence" value="ECO:0007669"/>
    <property type="project" value="TreeGrafter"/>
</dbReference>
<dbReference type="NCBIfam" id="TIGR01444">
    <property type="entry name" value="fkbM_fam"/>
    <property type="match status" value="1"/>
</dbReference>
<keyword evidence="2" id="KW-0808">Transferase</keyword>
<feature type="domain" description="Methyltransferase FkbM" evidence="1">
    <location>
        <begin position="40"/>
        <end position="213"/>
    </location>
</feature>
<evidence type="ECO:0000313" key="2">
    <source>
        <dbReference type="EMBL" id="XCC58568.1"/>
    </source>
</evidence>
<dbReference type="InterPro" id="IPR006342">
    <property type="entry name" value="FkbM_mtfrase"/>
</dbReference>
<dbReference type="GO" id="GO:0032259">
    <property type="term" value="P:methylation"/>
    <property type="evidence" value="ECO:0007669"/>
    <property type="project" value="UniProtKB-KW"/>
</dbReference>
<dbReference type="InterPro" id="IPR053202">
    <property type="entry name" value="EGF_Rcpt_Signaling_Reg"/>
</dbReference>
<dbReference type="GO" id="GO:0016197">
    <property type="term" value="P:endosomal transport"/>
    <property type="evidence" value="ECO:0007669"/>
    <property type="project" value="TreeGrafter"/>
</dbReference>
<dbReference type="GO" id="GO:0005737">
    <property type="term" value="C:cytoplasm"/>
    <property type="evidence" value="ECO:0007669"/>
    <property type="project" value="GOC"/>
</dbReference>
<dbReference type="GO" id="GO:0006888">
    <property type="term" value="P:endoplasmic reticulum to Golgi vesicle-mediated transport"/>
    <property type="evidence" value="ECO:0007669"/>
    <property type="project" value="TreeGrafter"/>
</dbReference>
<dbReference type="EMBL" id="CP099959">
    <property type="protein sequence ID" value="XCC58568.1"/>
    <property type="molecule type" value="Genomic_DNA"/>
</dbReference>
<dbReference type="Pfam" id="PF05050">
    <property type="entry name" value="Methyltransf_21"/>
    <property type="match status" value="1"/>
</dbReference>
<dbReference type="InterPro" id="IPR029063">
    <property type="entry name" value="SAM-dependent_MTases_sf"/>
</dbReference>
<evidence type="ECO:0000259" key="1">
    <source>
        <dbReference type="Pfam" id="PF05050"/>
    </source>
</evidence>
<dbReference type="Gene3D" id="3.40.50.150">
    <property type="entry name" value="Vaccinia Virus protein VP39"/>
    <property type="match status" value="1"/>
</dbReference>
<dbReference type="SUPFAM" id="SSF53335">
    <property type="entry name" value="S-adenosyl-L-methionine-dependent methyltransferases"/>
    <property type="match status" value="1"/>
</dbReference>
<protein>
    <submittedName>
        <fullName evidence="2">FkbM family methyltransferase</fullName>
    </submittedName>
</protein>